<dbReference type="AlphaFoldDB" id="A0A0V1GWH0"/>
<dbReference type="Proteomes" id="UP000055024">
    <property type="component" value="Unassembled WGS sequence"/>
</dbReference>
<accession>A0A0V1GWH0</accession>
<keyword evidence="2" id="KW-1185">Reference proteome</keyword>
<evidence type="ECO:0000313" key="2">
    <source>
        <dbReference type="Proteomes" id="UP000055024"/>
    </source>
</evidence>
<reference evidence="1 2" key="1">
    <citation type="submission" date="2015-01" db="EMBL/GenBank/DDBJ databases">
        <title>Evolution of Trichinella species and genotypes.</title>
        <authorList>
            <person name="Korhonen P.K."/>
            <person name="Edoardo P."/>
            <person name="Giuseppe L.R."/>
            <person name="Gasser R.B."/>
        </authorList>
    </citation>
    <scope>NUCLEOTIDE SEQUENCE [LARGE SCALE GENOMIC DNA]</scope>
    <source>
        <strain evidence="1">ISS1029</strain>
    </source>
</reference>
<name>A0A0V1GWH0_9BILA</name>
<dbReference type="OrthoDB" id="10605365at2759"/>
<dbReference type="EMBL" id="JYDP01000234">
    <property type="protein sequence ID" value="KRZ02323.1"/>
    <property type="molecule type" value="Genomic_DNA"/>
</dbReference>
<protein>
    <submittedName>
        <fullName evidence="1">Uncharacterized protein</fullName>
    </submittedName>
</protein>
<proteinExistence type="predicted"/>
<sequence>LLAAMKRKEKIVTPFKKAIEYISFLTNLTNLLTDFSIFTLLSIYQWSPDTTQSNTIQANILLLFEICKCSKAKQGKSCISCTERVKVNSVSCIFSVTSSRLILISRLDKNILLNSSFDCAAAAATAITAVDFSSHIQLNNDGYYFKKSIGLLAVEILSKQAFRTTGTILHN</sequence>
<evidence type="ECO:0000313" key="1">
    <source>
        <dbReference type="EMBL" id="KRZ02323.1"/>
    </source>
</evidence>
<gene>
    <name evidence="1" type="ORF">T11_738</name>
</gene>
<comment type="caution">
    <text evidence="1">The sequence shown here is derived from an EMBL/GenBank/DDBJ whole genome shotgun (WGS) entry which is preliminary data.</text>
</comment>
<feature type="non-terminal residue" evidence="1">
    <location>
        <position position="1"/>
    </location>
</feature>
<organism evidence="1 2">
    <name type="scientific">Trichinella zimbabwensis</name>
    <dbReference type="NCBI Taxonomy" id="268475"/>
    <lineage>
        <taxon>Eukaryota</taxon>
        <taxon>Metazoa</taxon>
        <taxon>Ecdysozoa</taxon>
        <taxon>Nematoda</taxon>
        <taxon>Enoplea</taxon>
        <taxon>Dorylaimia</taxon>
        <taxon>Trichinellida</taxon>
        <taxon>Trichinellidae</taxon>
        <taxon>Trichinella</taxon>
    </lineage>
</organism>